<evidence type="ECO:0000256" key="9">
    <source>
        <dbReference type="ARBA" id="ARBA00023170"/>
    </source>
</evidence>
<feature type="region of interest" description="Disordered" evidence="15">
    <location>
        <begin position="1"/>
        <end position="31"/>
    </location>
</feature>
<name>A0A4W5RS74_9TELE</name>
<dbReference type="PROSITE" id="PS51843">
    <property type="entry name" value="NR_LBD"/>
    <property type="match status" value="1"/>
</dbReference>
<dbReference type="SMART" id="SM00399">
    <property type="entry name" value="ZnF_C4"/>
    <property type="match status" value="1"/>
</dbReference>
<dbReference type="GeneTree" id="ENSGT00940000161118"/>
<dbReference type="GO" id="GO:0000978">
    <property type="term" value="F:RNA polymerase II cis-regulatory region sequence-specific DNA binding"/>
    <property type="evidence" value="ECO:0007669"/>
    <property type="project" value="TreeGrafter"/>
</dbReference>
<organism evidence="18 19">
    <name type="scientific">Hucho hucho</name>
    <name type="common">huchen</name>
    <dbReference type="NCBI Taxonomy" id="62062"/>
    <lineage>
        <taxon>Eukaryota</taxon>
        <taxon>Metazoa</taxon>
        <taxon>Chordata</taxon>
        <taxon>Craniata</taxon>
        <taxon>Vertebrata</taxon>
        <taxon>Euteleostomi</taxon>
        <taxon>Actinopterygii</taxon>
        <taxon>Neopterygii</taxon>
        <taxon>Teleostei</taxon>
        <taxon>Protacanthopterygii</taxon>
        <taxon>Salmoniformes</taxon>
        <taxon>Salmonidae</taxon>
        <taxon>Salmoninae</taxon>
        <taxon>Hucho</taxon>
    </lineage>
</organism>
<feature type="compositionally biased region" description="Acidic residues" evidence="15">
    <location>
        <begin position="263"/>
        <end position="275"/>
    </location>
</feature>
<feature type="compositionally biased region" description="Low complexity" evidence="15">
    <location>
        <begin position="188"/>
        <end position="204"/>
    </location>
</feature>
<feature type="region of interest" description="Disordered" evidence="15">
    <location>
        <begin position="172"/>
        <end position="288"/>
    </location>
</feature>
<evidence type="ECO:0000256" key="10">
    <source>
        <dbReference type="ARBA" id="ARBA00023242"/>
    </source>
</evidence>
<dbReference type="PRINTS" id="PR00047">
    <property type="entry name" value="STROIDFINGER"/>
</dbReference>
<dbReference type="PRINTS" id="PR00398">
    <property type="entry name" value="STRDHORMONER"/>
</dbReference>
<evidence type="ECO:0000256" key="13">
    <source>
        <dbReference type="ARBA" id="ARBA00082649"/>
    </source>
</evidence>
<evidence type="ECO:0000259" key="16">
    <source>
        <dbReference type="PROSITE" id="PS51030"/>
    </source>
</evidence>
<keyword evidence="5 14" id="KW-0805">Transcription regulation</keyword>
<dbReference type="GO" id="GO:0008270">
    <property type="term" value="F:zinc ion binding"/>
    <property type="evidence" value="ECO:0007669"/>
    <property type="project" value="UniProtKB-KW"/>
</dbReference>
<feature type="compositionally biased region" description="Basic and acidic residues" evidence="15">
    <location>
        <begin position="237"/>
        <end position="248"/>
    </location>
</feature>
<dbReference type="SUPFAM" id="SSF57716">
    <property type="entry name" value="Glucocorticoid receptor-like (DNA-binding domain)"/>
    <property type="match status" value="1"/>
</dbReference>
<keyword evidence="10 14" id="KW-0539">Nucleus</keyword>
<evidence type="ECO:0000256" key="7">
    <source>
        <dbReference type="ARBA" id="ARBA00023159"/>
    </source>
</evidence>
<dbReference type="InterPro" id="IPR035500">
    <property type="entry name" value="NHR-like_dom_sf"/>
</dbReference>
<dbReference type="InterPro" id="IPR013088">
    <property type="entry name" value="Znf_NHR/GATA"/>
</dbReference>
<proteinExistence type="inferred from homology"/>
<reference evidence="19" key="1">
    <citation type="submission" date="2018-06" db="EMBL/GenBank/DDBJ databases">
        <title>Genome assembly of Danube salmon.</title>
        <authorList>
            <person name="Macqueen D.J."/>
            <person name="Gundappa M.K."/>
        </authorList>
    </citation>
    <scope>NUCLEOTIDE SEQUENCE [LARGE SCALE GENOMIC DNA]</scope>
</reference>
<comment type="similarity">
    <text evidence="1">Belongs to the nuclear hormone receptor family. NR1 subfamily.</text>
</comment>
<dbReference type="InterPro" id="IPR000536">
    <property type="entry name" value="Nucl_hrmn_rcpt_lig-bd"/>
</dbReference>
<dbReference type="InterPro" id="IPR001723">
    <property type="entry name" value="Nuclear_hrmn_rcpt"/>
</dbReference>
<dbReference type="GO" id="GO:0045944">
    <property type="term" value="P:positive regulation of transcription by RNA polymerase II"/>
    <property type="evidence" value="ECO:0007669"/>
    <property type="project" value="TreeGrafter"/>
</dbReference>
<dbReference type="Pfam" id="PF00105">
    <property type="entry name" value="zf-C4"/>
    <property type="match status" value="1"/>
</dbReference>
<dbReference type="PANTHER" id="PTHR24082">
    <property type="entry name" value="NUCLEAR HORMONE RECEPTOR"/>
    <property type="match status" value="1"/>
</dbReference>
<protein>
    <recommendedName>
        <fullName evidence="11">Nuclear receptor subfamily 1 group I member 2</fullName>
    </recommendedName>
    <alternativeName>
        <fullName evidence="13">Orphan nuclear receptor PXR</fullName>
    </alternativeName>
    <alternativeName>
        <fullName evidence="12">Pregnane X receptor</fullName>
    </alternativeName>
</protein>
<keyword evidence="3 14" id="KW-0863">Zinc-finger</keyword>
<evidence type="ECO:0000256" key="12">
    <source>
        <dbReference type="ARBA" id="ARBA00078912"/>
    </source>
</evidence>
<evidence type="ECO:0000256" key="15">
    <source>
        <dbReference type="SAM" id="MobiDB-lite"/>
    </source>
</evidence>
<dbReference type="FunFam" id="3.30.50.10:FF:000033">
    <property type="entry name" value="Nuclear receptor subfamily 1 group I member 2"/>
    <property type="match status" value="1"/>
</dbReference>
<dbReference type="PROSITE" id="PS51030">
    <property type="entry name" value="NUCLEAR_REC_DBD_2"/>
    <property type="match status" value="1"/>
</dbReference>
<evidence type="ECO:0000313" key="19">
    <source>
        <dbReference type="Proteomes" id="UP000314982"/>
    </source>
</evidence>
<evidence type="ECO:0000256" key="2">
    <source>
        <dbReference type="ARBA" id="ARBA00022723"/>
    </source>
</evidence>
<dbReference type="GO" id="GO:0006366">
    <property type="term" value="P:transcription by RNA polymerase II"/>
    <property type="evidence" value="ECO:0007669"/>
    <property type="project" value="Ensembl"/>
</dbReference>
<keyword evidence="8 14" id="KW-0804">Transcription</keyword>
<dbReference type="Pfam" id="PF00104">
    <property type="entry name" value="Hormone_recep"/>
    <property type="match status" value="1"/>
</dbReference>
<dbReference type="FunFam" id="1.10.565.10:FF:000024">
    <property type="entry name" value="Nuclear receptor subfamily 1 group I member 2"/>
    <property type="match status" value="1"/>
</dbReference>
<keyword evidence="6 14" id="KW-0238">DNA-binding</keyword>
<dbReference type="Ensembl" id="ENSHHUT00000090097.1">
    <property type="protein sequence ID" value="ENSHHUP00000087369.1"/>
    <property type="gene ID" value="ENSHHUG00000050537.1"/>
</dbReference>
<feature type="domain" description="Nuclear receptor" evidence="16">
    <location>
        <begin position="30"/>
        <end position="105"/>
    </location>
</feature>
<reference evidence="18" key="2">
    <citation type="submission" date="2025-08" db="UniProtKB">
        <authorList>
            <consortium name="Ensembl"/>
        </authorList>
    </citation>
    <scope>IDENTIFICATION</scope>
</reference>
<comment type="subcellular location">
    <subcellularLocation>
        <location evidence="14">Nucleus</location>
    </subcellularLocation>
</comment>
<evidence type="ECO:0000256" key="14">
    <source>
        <dbReference type="RuleBase" id="RU004334"/>
    </source>
</evidence>
<keyword evidence="19" id="KW-1185">Reference proteome</keyword>
<evidence type="ECO:0000313" key="18">
    <source>
        <dbReference type="Ensembl" id="ENSHHUP00000087369.1"/>
    </source>
</evidence>
<evidence type="ECO:0000256" key="8">
    <source>
        <dbReference type="ARBA" id="ARBA00023163"/>
    </source>
</evidence>
<evidence type="ECO:0000256" key="3">
    <source>
        <dbReference type="ARBA" id="ARBA00022771"/>
    </source>
</evidence>
<accession>A0A4W5RS74</accession>
<dbReference type="Proteomes" id="UP000314982">
    <property type="component" value="Unassembled WGS sequence"/>
</dbReference>
<dbReference type="PANTHER" id="PTHR24082:SF39">
    <property type="entry name" value="NUCLEAR RECEPTOR SUBFAMILY 1 GROUP I MEMBER 2"/>
    <property type="match status" value="1"/>
</dbReference>
<dbReference type="CDD" id="cd07162">
    <property type="entry name" value="NR_DBD_PXR"/>
    <property type="match status" value="1"/>
</dbReference>
<dbReference type="InterPro" id="IPR050234">
    <property type="entry name" value="Nuclear_hormone_rcpt_NR1"/>
</dbReference>
<dbReference type="PROSITE" id="PS00031">
    <property type="entry name" value="NUCLEAR_REC_DBD_1"/>
    <property type="match status" value="1"/>
</dbReference>
<dbReference type="SMART" id="SM00430">
    <property type="entry name" value="HOLI"/>
    <property type="match status" value="1"/>
</dbReference>
<dbReference type="GO" id="GO:0005634">
    <property type="term" value="C:nucleus"/>
    <property type="evidence" value="ECO:0007669"/>
    <property type="project" value="UniProtKB-SubCell"/>
</dbReference>
<keyword evidence="4 14" id="KW-0862">Zinc</keyword>
<dbReference type="GO" id="GO:0003707">
    <property type="term" value="F:nuclear steroid receptor activity"/>
    <property type="evidence" value="ECO:0007669"/>
    <property type="project" value="Ensembl"/>
</dbReference>
<keyword evidence="2 14" id="KW-0479">Metal-binding</keyword>
<keyword evidence="7" id="KW-0010">Activator</keyword>
<dbReference type="InterPro" id="IPR001628">
    <property type="entry name" value="Znf_hrmn_rcpt"/>
</dbReference>
<dbReference type="Gene3D" id="1.10.565.10">
    <property type="entry name" value="Retinoid X Receptor"/>
    <property type="match status" value="2"/>
</dbReference>
<evidence type="ECO:0000256" key="1">
    <source>
        <dbReference type="ARBA" id="ARBA00008092"/>
    </source>
</evidence>
<reference evidence="18" key="3">
    <citation type="submission" date="2025-09" db="UniProtKB">
        <authorList>
            <consortium name="Ensembl"/>
        </authorList>
    </citation>
    <scope>IDENTIFICATION</scope>
</reference>
<feature type="compositionally biased region" description="Acidic residues" evidence="15">
    <location>
        <begin position="16"/>
        <end position="28"/>
    </location>
</feature>
<evidence type="ECO:0000256" key="11">
    <source>
        <dbReference type="ARBA" id="ARBA00074444"/>
    </source>
</evidence>
<dbReference type="GO" id="GO:0030154">
    <property type="term" value="P:cell differentiation"/>
    <property type="evidence" value="ECO:0007669"/>
    <property type="project" value="TreeGrafter"/>
</dbReference>
<evidence type="ECO:0000256" key="6">
    <source>
        <dbReference type="ARBA" id="ARBA00023125"/>
    </source>
</evidence>
<dbReference type="Gene3D" id="3.30.50.10">
    <property type="entry name" value="Erythroid Transcription Factor GATA-1, subunit A"/>
    <property type="match status" value="1"/>
</dbReference>
<evidence type="ECO:0000259" key="17">
    <source>
        <dbReference type="PROSITE" id="PS51843"/>
    </source>
</evidence>
<sequence length="491" mass="56396">MSKENLSDWPPSQTSAEEEEEEEEEDDGEPKVCQVCGDRATGYHFNAMTCEGCKGFFRRAMKHPTKFCCPWQGVCVITKNNRRQCQACRLHKCQSIGMLKELIMSKEAVEKRRSQIRRNRMVEEPPVLSPQQEAVIQELFNAHEKTFDITFSHFQFRPIDRDLNPMSVWNQTASGQSEKQTRRMDNLSSYSTSTSTSFSSSSCSLEDEKEEDRSDGGKNTVFTTLPNVADLTTDMEEEKKEDRSDGEKNTVFTTLPDVADLTTDMEEEKKEEEEKEKEKEEDRSDGEKNTVFTTLPHIADLTTYMIQNIINFAKGLPSFRALAIDDQISLLKGAMFEMMQIRFNMMFNVKTGIWECGPLTYCMDDAVRAGFQRHLLDPLMQFHYTLRNLQLQEVEYVLMQAISLFSPDRPGVIHHGVIDSLQENLAIALKVHIDSKRAKPEKHLLYPKILACLTEMRTMNEEYTKQVLQIQDIQPGNSFDPLILEVVSKDP</sequence>
<dbReference type="SUPFAM" id="SSF48508">
    <property type="entry name" value="Nuclear receptor ligand-binding domain"/>
    <property type="match status" value="1"/>
</dbReference>
<dbReference type="AlphaFoldDB" id="A0A4W5RS74"/>
<dbReference type="GO" id="GO:0000122">
    <property type="term" value="P:negative regulation of transcription by RNA polymerase II"/>
    <property type="evidence" value="ECO:0007669"/>
    <property type="project" value="TreeGrafter"/>
</dbReference>
<dbReference type="CDD" id="cd06934">
    <property type="entry name" value="NR_LBD_PXR_like"/>
    <property type="match status" value="1"/>
</dbReference>
<feature type="domain" description="NR LBD" evidence="17">
    <location>
        <begin position="266"/>
        <end position="489"/>
    </location>
</feature>
<dbReference type="GO" id="GO:0009636">
    <property type="term" value="P:response to toxic substance"/>
    <property type="evidence" value="ECO:0007669"/>
    <property type="project" value="Ensembl"/>
</dbReference>
<evidence type="ECO:0000256" key="4">
    <source>
        <dbReference type="ARBA" id="ARBA00022833"/>
    </source>
</evidence>
<feature type="compositionally biased region" description="Basic and acidic residues" evidence="15">
    <location>
        <begin position="276"/>
        <end position="288"/>
    </location>
</feature>
<dbReference type="STRING" id="62062.ENSHHUP00000087369"/>
<evidence type="ECO:0000256" key="5">
    <source>
        <dbReference type="ARBA" id="ARBA00023015"/>
    </source>
</evidence>
<keyword evidence="9 14" id="KW-0675">Receptor</keyword>